<protein>
    <submittedName>
        <fullName evidence="2">Uncharacterized protein</fullName>
    </submittedName>
</protein>
<name>A0A218VWY3_PUNGR</name>
<evidence type="ECO:0000313" key="2">
    <source>
        <dbReference type="EMBL" id="OWM65097.1"/>
    </source>
</evidence>
<accession>A0A218VWY3</accession>
<reference evidence="3" key="1">
    <citation type="journal article" date="2017" name="Plant J.">
        <title>The pomegranate (Punica granatum L.) genome and the genomics of punicalagin biosynthesis.</title>
        <authorList>
            <person name="Qin G."/>
            <person name="Xu C."/>
            <person name="Ming R."/>
            <person name="Tang H."/>
            <person name="Guyot R."/>
            <person name="Kramer E.M."/>
            <person name="Hu Y."/>
            <person name="Yi X."/>
            <person name="Qi Y."/>
            <person name="Xu X."/>
            <person name="Gao Z."/>
            <person name="Pan H."/>
            <person name="Jian J."/>
            <person name="Tian Y."/>
            <person name="Yue Z."/>
            <person name="Xu Y."/>
        </authorList>
    </citation>
    <scope>NUCLEOTIDE SEQUENCE [LARGE SCALE GENOMIC DNA]</scope>
    <source>
        <strain evidence="3">cv. Dabenzi</strain>
    </source>
</reference>
<comment type="caution">
    <text evidence="2">The sequence shown here is derived from an EMBL/GenBank/DDBJ whole genome shotgun (WGS) entry which is preliminary data.</text>
</comment>
<feature type="region of interest" description="Disordered" evidence="1">
    <location>
        <begin position="113"/>
        <end position="157"/>
    </location>
</feature>
<sequence>MLMLETSLVHVQLNRIAGEATCRLELAGSRREATFALGWAELNKSSCVKVDLSEIRSACNIVFFSLSIDSTRILVVVASTYKDIERRVKREGDQNSKGFEDIDREGVTKALLATTENGGPSGGRRYDVGQTKEKLGDCRRKGVPPNEEEVENGLESK</sequence>
<organism evidence="2 3">
    <name type="scientific">Punica granatum</name>
    <name type="common">Pomegranate</name>
    <dbReference type="NCBI Taxonomy" id="22663"/>
    <lineage>
        <taxon>Eukaryota</taxon>
        <taxon>Viridiplantae</taxon>
        <taxon>Streptophyta</taxon>
        <taxon>Embryophyta</taxon>
        <taxon>Tracheophyta</taxon>
        <taxon>Spermatophyta</taxon>
        <taxon>Magnoliopsida</taxon>
        <taxon>eudicotyledons</taxon>
        <taxon>Gunneridae</taxon>
        <taxon>Pentapetalae</taxon>
        <taxon>rosids</taxon>
        <taxon>malvids</taxon>
        <taxon>Myrtales</taxon>
        <taxon>Lythraceae</taxon>
        <taxon>Punica</taxon>
    </lineage>
</organism>
<proteinExistence type="predicted"/>
<evidence type="ECO:0000256" key="1">
    <source>
        <dbReference type="SAM" id="MobiDB-lite"/>
    </source>
</evidence>
<dbReference type="Proteomes" id="UP000197138">
    <property type="component" value="Unassembled WGS sequence"/>
</dbReference>
<feature type="compositionally biased region" description="Basic and acidic residues" evidence="1">
    <location>
        <begin position="124"/>
        <end position="140"/>
    </location>
</feature>
<dbReference type="EMBL" id="MTKT01005739">
    <property type="protein sequence ID" value="OWM65097.1"/>
    <property type="molecule type" value="Genomic_DNA"/>
</dbReference>
<gene>
    <name evidence="2" type="ORF">CDL15_Pgr028815</name>
</gene>
<evidence type="ECO:0000313" key="3">
    <source>
        <dbReference type="Proteomes" id="UP000197138"/>
    </source>
</evidence>
<dbReference type="AlphaFoldDB" id="A0A218VWY3"/>
<feature type="compositionally biased region" description="Acidic residues" evidence="1">
    <location>
        <begin position="146"/>
        <end position="157"/>
    </location>
</feature>